<dbReference type="RefSeq" id="WP_171099864.1">
    <property type="nucleotide sequence ID" value="NZ_CP053084.1"/>
</dbReference>
<keyword evidence="1" id="KW-0812">Transmembrane</keyword>
<dbReference type="EMBL" id="CP053084">
    <property type="protein sequence ID" value="QJR30064.1"/>
    <property type="molecule type" value="Genomic_DNA"/>
</dbReference>
<keyword evidence="1" id="KW-1133">Transmembrane helix</keyword>
<reference evidence="3 4" key="1">
    <citation type="submission" date="2020-05" db="EMBL/GenBank/DDBJ databases">
        <title>Compete genome of Limnobacter sp. SAORIC-580.</title>
        <authorList>
            <person name="Song J."/>
            <person name="Cho J.-C."/>
        </authorList>
    </citation>
    <scope>NUCLEOTIDE SEQUENCE [LARGE SCALE GENOMIC DNA]</scope>
    <source>
        <strain evidence="3 4">SAORIC-580</strain>
    </source>
</reference>
<feature type="transmembrane region" description="Helical" evidence="1">
    <location>
        <begin position="199"/>
        <end position="217"/>
    </location>
</feature>
<keyword evidence="4" id="KW-1185">Reference proteome</keyword>
<feature type="transmembrane region" description="Helical" evidence="1">
    <location>
        <begin position="167"/>
        <end position="187"/>
    </location>
</feature>
<feature type="transmembrane region" description="Helical" evidence="1">
    <location>
        <begin position="34"/>
        <end position="56"/>
    </location>
</feature>
<feature type="transmembrane region" description="Helical" evidence="1">
    <location>
        <begin position="12"/>
        <end position="28"/>
    </location>
</feature>
<sequence>MNRVNSKGVRDALVFHAAFFAVAIPVALNTTGNTLGVALLVFAVAYNIALPLTGVLRGHGEWVRLWKFLLPLSIALPCADWMLVERMGTLTFPDHGIVRLGGAVPVYFMGLWIMLLWQVCWLALATSKPYPVVAALSLGGFLIWEWAARPMNLWHAQEVLQVQGFALYPLIPEMLLAMGALWLWNILGNKSTFQQITGALALAVFYAGALSLSLLWIG</sequence>
<dbReference type="Proteomes" id="UP000501130">
    <property type="component" value="Chromosome"/>
</dbReference>
<keyword evidence="1" id="KW-0472">Membrane</keyword>
<feature type="transmembrane region" description="Helical" evidence="1">
    <location>
        <begin position="104"/>
        <end position="123"/>
    </location>
</feature>
<feature type="transmembrane region" description="Helical" evidence="1">
    <location>
        <begin position="130"/>
        <end position="147"/>
    </location>
</feature>
<gene>
    <name evidence="3" type="ORF">HKT17_10265</name>
</gene>
<dbReference type="InterPro" id="IPR054258">
    <property type="entry name" value="DUF6989"/>
</dbReference>
<proteinExistence type="predicted"/>
<protein>
    <recommendedName>
        <fullName evidence="2">DUF6989 domain-containing protein</fullName>
    </recommendedName>
</protein>
<dbReference type="Pfam" id="PF22497">
    <property type="entry name" value="DUF6989"/>
    <property type="match status" value="1"/>
</dbReference>
<feature type="domain" description="DUF6989" evidence="2">
    <location>
        <begin position="78"/>
        <end position="217"/>
    </location>
</feature>
<organism evidence="3 4">
    <name type="scientific">Limnobacter profundi</name>
    <dbReference type="NCBI Taxonomy" id="2732163"/>
    <lineage>
        <taxon>Bacteria</taxon>
        <taxon>Pseudomonadati</taxon>
        <taxon>Pseudomonadota</taxon>
        <taxon>Betaproteobacteria</taxon>
        <taxon>Burkholderiales</taxon>
        <taxon>Burkholderiaceae</taxon>
        <taxon>Limnobacter</taxon>
    </lineage>
</organism>
<evidence type="ECO:0000313" key="3">
    <source>
        <dbReference type="EMBL" id="QJR30064.1"/>
    </source>
</evidence>
<feature type="transmembrane region" description="Helical" evidence="1">
    <location>
        <begin position="68"/>
        <end position="84"/>
    </location>
</feature>
<name>A0ABX6N6L4_9BURK</name>
<evidence type="ECO:0000313" key="4">
    <source>
        <dbReference type="Proteomes" id="UP000501130"/>
    </source>
</evidence>
<evidence type="ECO:0000259" key="2">
    <source>
        <dbReference type="Pfam" id="PF22497"/>
    </source>
</evidence>
<evidence type="ECO:0000256" key="1">
    <source>
        <dbReference type="SAM" id="Phobius"/>
    </source>
</evidence>
<accession>A0ABX6N6L4</accession>